<evidence type="ECO:0000313" key="2">
    <source>
        <dbReference type="EMBL" id="KNZ55645.1"/>
    </source>
</evidence>
<accession>A0A0L6V688</accession>
<reference evidence="2 3" key="1">
    <citation type="submission" date="2015-08" db="EMBL/GenBank/DDBJ databases">
        <title>Next Generation Sequencing and Analysis of the Genome of Puccinia sorghi L Schw, the Causal Agent of Maize Common Rust.</title>
        <authorList>
            <person name="Rochi L."/>
            <person name="Burguener G."/>
            <person name="Darino M."/>
            <person name="Turjanski A."/>
            <person name="Kreff E."/>
            <person name="Dieguez M.J."/>
            <person name="Sacco F."/>
        </authorList>
    </citation>
    <scope>NUCLEOTIDE SEQUENCE [LARGE SCALE GENOMIC DNA]</scope>
    <source>
        <strain evidence="2 3">RO10H11247</strain>
    </source>
</reference>
<organism evidence="2 3">
    <name type="scientific">Puccinia sorghi</name>
    <dbReference type="NCBI Taxonomy" id="27349"/>
    <lineage>
        <taxon>Eukaryota</taxon>
        <taxon>Fungi</taxon>
        <taxon>Dikarya</taxon>
        <taxon>Basidiomycota</taxon>
        <taxon>Pucciniomycotina</taxon>
        <taxon>Pucciniomycetes</taxon>
        <taxon>Pucciniales</taxon>
        <taxon>Pucciniaceae</taxon>
        <taxon>Puccinia</taxon>
    </lineage>
</organism>
<dbReference type="Proteomes" id="UP000037035">
    <property type="component" value="Unassembled WGS sequence"/>
</dbReference>
<name>A0A0L6V688_9BASI</name>
<gene>
    <name evidence="2" type="ORF">VP01_2623g2</name>
</gene>
<proteinExistence type="predicted"/>
<dbReference type="EMBL" id="LAVV01007528">
    <property type="protein sequence ID" value="KNZ55645.1"/>
    <property type="molecule type" value="Genomic_DNA"/>
</dbReference>
<feature type="region of interest" description="Disordered" evidence="1">
    <location>
        <begin position="68"/>
        <end position="99"/>
    </location>
</feature>
<dbReference type="AlphaFoldDB" id="A0A0L6V688"/>
<dbReference type="OrthoDB" id="3040543at2759"/>
<keyword evidence="3" id="KW-1185">Reference proteome</keyword>
<evidence type="ECO:0000256" key="1">
    <source>
        <dbReference type="SAM" id="MobiDB-lite"/>
    </source>
</evidence>
<protein>
    <submittedName>
        <fullName evidence="2">Uncharacterized protein</fullName>
    </submittedName>
</protein>
<dbReference type="VEuPathDB" id="FungiDB:VP01_2623g2"/>
<sequence>MQSHPECFPTDASKVVCTWTRSSTGNWWSLMNSSMILNPASLITTARTVPRWPCRTSARLELCQPTRMTLTSTPTPLHPPRRGDEQRRPAPSQYQGPHPHCNVMDLSTFQKAPSKQLSDAKQARWFQRKLCFHCGQAGPISRGRLNGVWNPQDHLQPSSSAWLSKLHAESGNHERLAPAFQCANVTLHITEFHTTILHNNQP</sequence>
<evidence type="ECO:0000313" key="3">
    <source>
        <dbReference type="Proteomes" id="UP000037035"/>
    </source>
</evidence>
<comment type="caution">
    <text evidence="2">The sequence shown here is derived from an EMBL/GenBank/DDBJ whole genome shotgun (WGS) entry which is preliminary data.</text>
</comment>